<evidence type="ECO:0000313" key="3">
    <source>
        <dbReference type="Proteomes" id="UP000256561"/>
    </source>
</evidence>
<dbReference type="EMBL" id="QRHA01000001">
    <property type="protein sequence ID" value="RDV28939.1"/>
    <property type="molecule type" value="Genomic_DNA"/>
</dbReference>
<dbReference type="Pfam" id="PF08379">
    <property type="entry name" value="Bact_transglu_N"/>
    <property type="match status" value="1"/>
</dbReference>
<dbReference type="RefSeq" id="WP_115591230.1">
    <property type="nucleotide sequence ID" value="NZ_QRHA01000001.1"/>
</dbReference>
<dbReference type="InterPro" id="IPR013589">
    <property type="entry name" value="Bac_transglu_N"/>
</dbReference>
<dbReference type="InterPro" id="IPR002931">
    <property type="entry name" value="Transglutaminase-like"/>
</dbReference>
<dbReference type="AlphaFoldDB" id="A0A3D8MDL7"/>
<dbReference type="PANTHER" id="PTHR33490:SF1">
    <property type="entry name" value="SLL1233 PROTEIN"/>
    <property type="match status" value="1"/>
</dbReference>
<sequence length="284" mass="32259">MKRFKVIHQTIYEYSTPVELQVHTLRLRPREDHDQHIESSQLNINPHASLRWHRDAESNSVAIATFSEPTDRLVIESTTTVQKYDVLPHDFLISDFAVSFPFEYAQEDRITLMPYLRNESTGNNPEVDNWINRVYLQRQSIQTFELLLLLNQQIYKYIQYVKRDDEGVQSSSITLTTNKGSCRDLASLFIDVVRHLGFAARFVSGYVHTDSSGDLPETTHAWAEVFIPGAGWKGFDPTHGCLVGARHIAVAVSRLPELVPPVSGAFWGAPGSFLKVNVWTTDVS</sequence>
<dbReference type="PANTHER" id="PTHR33490">
    <property type="entry name" value="BLR5614 PROTEIN-RELATED"/>
    <property type="match status" value="1"/>
</dbReference>
<comment type="caution">
    <text evidence="2">The sequence shown here is derived from an EMBL/GenBank/DDBJ whole genome shotgun (WGS) entry which is preliminary data.</text>
</comment>
<organism evidence="2 3">
    <name type="scientific">Alteromonas aestuariivivens</name>
    <dbReference type="NCBI Taxonomy" id="1938339"/>
    <lineage>
        <taxon>Bacteria</taxon>
        <taxon>Pseudomonadati</taxon>
        <taxon>Pseudomonadota</taxon>
        <taxon>Gammaproteobacteria</taxon>
        <taxon>Alteromonadales</taxon>
        <taxon>Alteromonadaceae</taxon>
        <taxon>Alteromonas/Salinimonas group</taxon>
        <taxon>Alteromonas</taxon>
    </lineage>
</organism>
<dbReference type="SUPFAM" id="SSF54001">
    <property type="entry name" value="Cysteine proteinases"/>
    <property type="match status" value="1"/>
</dbReference>
<dbReference type="InterPro" id="IPR038765">
    <property type="entry name" value="Papain-like_cys_pep_sf"/>
</dbReference>
<feature type="domain" description="Transglutaminase-like" evidence="1">
    <location>
        <begin position="174"/>
        <end position="239"/>
    </location>
</feature>
<reference evidence="3" key="1">
    <citation type="submission" date="2018-08" db="EMBL/GenBank/DDBJ databases">
        <authorList>
            <person name="Zhang J."/>
            <person name="Du Z.-J."/>
        </authorList>
    </citation>
    <scope>NUCLEOTIDE SEQUENCE [LARGE SCALE GENOMIC DNA]</scope>
    <source>
        <strain evidence="3">KCTC 52655</strain>
    </source>
</reference>
<proteinExistence type="predicted"/>
<dbReference type="Proteomes" id="UP000256561">
    <property type="component" value="Unassembled WGS sequence"/>
</dbReference>
<accession>A0A3D8MDL7</accession>
<gene>
    <name evidence="2" type="ORF">DXV75_00260</name>
</gene>
<dbReference type="Gene3D" id="3.10.620.30">
    <property type="match status" value="1"/>
</dbReference>
<dbReference type="SMART" id="SM00460">
    <property type="entry name" value="TGc"/>
    <property type="match status" value="1"/>
</dbReference>
<protein>
    <submittedName>
        <fullName evidence="2">Transglutaminase family protein</fullName>
    </submittedName>
</protein>
<name>A0A3D8MDL7_9ALTE</name>
<evidence type="ECO:0000259" key="1">
    <source>
        <dbReference type="SMART" id="SM00460"/>
    </source>
</evidence>
<dbReference type="OrthoDB" id="9804872at2"/>
<evidence type="ECO:0000313" key="2">
    <source>
        <dbReference type="EMBL" id="RDV28939.1"/>
    </source>
</evidence>
<dbReference type="Pfam" id="PF01841">
    <property type="entry name" value="Transglut_core"/>
    <property type="match status" value="1"/>
</dbReference>
<keyword evidence="3" id="KW-1185">Reference proteome</keyword>